<dbReference type="WBParaSite" id="ACAC_0001415201-mRNA-1">
    <property type="protein sequence ID" value="ACAC_0001415201-mRNA-1"/>
    <property type="gene ID" value="ACAC_0001415201"/>
</dbReference>
<accession>A0A0K0DQW3</accession>
<sequence>MFVDTESSSSPPNAMASVREITIVCILFAIVIVFQLYVYLKFDDSEVDADELDKERQEEERRRRSDLLLKALSAF</sequence>
<evidence type="ECO:0000313" key="2">
    <source>
        <dbReference type="Proteomes" id="UP000035642"/>
    </source>
</evidence>
<name>A0A0K0DQW3_ANGCA</name>
<feature type="transmembrane region" description="Helical" evidence="1">
    <location>
        <begin position="21"/>
        <end position="40"/>
    </location>
</feature>
<keyword evidence="1" id="KW-1133">Transmembrane helix</keyword>
<reference evidence="2" key="1">
    <citation type="submission" date="2012-09" db="EMBL/GenBank/DDBJ databases">
        <authorList>
            <person name="Martin A.A."/>
        </authorList>
    </citation>
    <scope>NUCLEOTIDE SEQUENCE</scope>
</reference>
<keyword evidence="1" id="KW-0812">Transmembrane</keyword>
<dbReference type="AlphaFoldDB" id="A0A0K0DQW3"/>
<keyword evidence="1" id="KW-0472">Membrane</keyword>
<proteinExistence type="predicted"/>
<reference evidence="3" key="2">
    <citation type="submission" date="2017-02" db="UniProtKB">
        <authorList>
            <consortium name="WormBaseParasite"/>
        </authorList>
    </citation>
    <scope>IDENTIFICATION</scope>
</reference>
<organism evidence="2 3">
    <name type="scientific">Angiostrongylus cantonensis</name>
    <name type="common">Rat lungworm</name>
    <dbReference type="NCBI Taxonomy" id="6313"/>
    <lineage>
        <taxon>Eukaryota</taxon>
        <taxon>Metazoa</taxon>
        <taxon>Ecdysozoa</taxon>
        <taxon>Nematoda</taxon>
        <taxon>Chromadorea</taxon>
        <taxon>Rhabditida</taxon>
        <taxon>Rhabditina</taxon>
        <taxon>Rhabditomorpha</taxon>
        <taxon>Strongyloidea</taxon>
        <taxon>Metastrongylidae</taxon>
        <taxon>Angiostrongylus</taxon>
    </lineage>
</organism>
<evidence type="ECO:0000313" key="3">
    <source>
        <dbReference type="WBParaSite" id="ACAC_0001415201-mRNA-1"/>
    </source>
</evidence>
<dbReference type="Proteomes" id="UP000035642">
    <property type="component" value="Unassembled WGS sequence"/>
</dbReference>
<keyword evidence="2" id="KW-1185">Reference proteome</keyword>
<protein>
    <submittedName>
        <fullName evidence="3">Membrane-associated protein</fullName>
    </submittedName>
</protein>
<evidence type="ECO:0000256" key="1">
    <source>
        <dbReference type="SAM" id="Phobius"/>
    </source>
</evidence>